<evidence type="ECO:0000256" key="1">
    <source>
        <dbReference type="SAM" id="Phobius"/>
    </source>
</evidence>
<dbReference type="Proteomes" id="UP000037326">
    <property type="component" value="Unassembled WGS sequence"/>
</dbReference>
<proteinExistence type="predicted"/>
<dbReference type="Gene3D" id="3.10.310.50">
    <property type="match status" value="1"/>
</dbReference>
<dbReference type="InterPro" id="IPR007621">
    <property type="entry name" value="TPM_dom"/>
</dbReference>
<dbReference type="Pfam" id="PF04536">
    <property type="entry name" value="TPM_phosphatase"/>
    <property type="match status" value="1"/>
</dbReference>
<keyword evidence="1" id="KW-0472">Membrane</keyword>
<dbReference type="OrthoDB" id="9810918at2"/>
<dbReference type="PANTHER" id="PTHR30373:SF2">
    <property type="entry name" value="UPF0603 PROTEIN YGCG"/>
    <property type="match status" value="1"/>
</dbReference>
<feature type="transmembrane region" description="Helical" evidence="1">
    <location>
        <begin position="184"/>
        <end position="202"/>
    </location>
</feature>
<dbReference type="RefSeq" id="WP_049668988.1">
    <property type="nucleotide sequence ID" value="NZ_JBNNMB010000018.1"/>
</dbReference>
<evidence type="ECO:0000259" key="2">
    <source>
        <dbReference type="Pfam" id="PF04536"/>
    </source>
</evidence>
<dbReference type="PATRIC" id="fig|582475.4.peg.4684"/>
<evidence type="ECO:0000313" key="4">
    <source>
        <dbReference type="Proteomes" id="UP000037326"/>
    </source>
</evidence>
<accession>A0A0K9F120</accession>
<dbReference type="EMBL" id="LFXJ01000013">
    <property type="protein sequence ID" value="KMY28230.1"/>
    <property type="molecule type" value="Genomic_DNA"/>
</dbReference>
<gene>
    <name evidence="3" type="ORF">ACZ11_23630</name>
</gene>
<dbReference type="PANTHER" id="PTHR30373">
    <property type="entry name" value="UPF0603 PROTEIN YGCG"/>
    <property type="match status" value="1"/>
</dbReference>
<dbReference type="AlphaFoldDB" id="A0A0K9F120"/>
<dbReference type="GeneID" id="96601195"/>
<reference evidence="4" key="1">
    <citation type="submission" date="2015-07" db="EMBL/GenBank/DDBJ databases">
        <authorList>
            <consortium name="Consortium for Microbial Forensics and Genomics (microFORGE)"/>
            <person name="Knight B.M."/>
            <person name="Roberts D.P."/>
            <person name="Lin D."/>
            <person name="Hari K."/>
            <person name="Fletcher J."/>
            <person name="Melcher U."/>
            <person name="Blagden T."/>
            <person name="Winegar R.A."/>
        </authorList>
    </citation>
    <scope>NUCLEOTIDE SEQUENCE [LARGE SCALE GENOMIC DNA]</scope>
    <source>
        <strain evidence="4">DSM 23493</strain>
    </source>
</reference>
<feature type="domain" description="TPM" evidence="2">
    <location>
        <begin position="36"/>
        <end position="161"/>
    </location>
</feature>
<organism evidence="3 4">
    <name type="scientific">Lysinibacillus xylanilyticus</name>
    <dbReference type="NCBI Taxonomy" id="582475"/>
    <lineage>
        <taxon>Bacteria</taxon>
        <taxon>Bacillati</taxon>
        <taxon>Bacillota</taxon>
        <taxon>Bacilli</taxon>
        <taxon>Bacillales</taxon>
        <taxon>Bacillaceae</taxon>
        <taxon>Lysinibacillus</taxon>
    </lineage>
</organism>
<comment type="caution">
    <text evidence="3">The sequence shown here is derived from an EMBL/GenBank/DDBJ whole genome shotgun (WGS) entry which is preliminary data.</text>
</comment>
<evidence type="ECO:0000313" key="3">
    <source>
        <dbReference type="EMBL" id="KMY28230.1"/>
    </source>
</evidence>
<protein>
    <recommendedName>
        <fullName evidence="2">TPM domain-containing protein</fullName>
    </recommendedName>
</protein>
<sequence>MKRFIIQLAIVSIMFILSIRIADAAMPTPMKNTYIHDFANALSTSVKEELNNFSEQLDKGTGAEIMVVTVDTINGAEPKMYATKMIRSWGIGDAKKNNGVLILATFGQGDGNNDVVIAVGQGLEGALPDGKLGRILDTAFYPNASDGDIDKAFKATYAEVFQTVAKEYNWDGEMPKNTADNEGMPTWMFILIVIIVLIVYSISSNGRGGGPRSGRRGGFPGGFRGGFGGGRSGGGGFGGFGGGSSAGGGASRKF</sequence>
<keyword evidence="1" id="KW-0812">Transmembrane</keyword>
<keyword evidence="1" id="KW-1133">Transmembrane helix</keyword>
<name>A0A0K9F120_9BACI</name>